<dbReference type="GO" id="GO:0005737">
    <property type="term" value="C:cytoplasm"/>
    <property type="evidence" value="ECO:0007669"/>
    <property type="project" value="UniProtKB-ARBA"/>
</dbReference>
<dbReference type="SUPFAM" id="SSF52129">
    <property type="entry name" value="Caspase-like"/>
    <property type="match status" value="1"/>
</dbReference>
<dbReference type="InterPro" id="IPR013783">
    <property type="entry name" value="Ig-like_fold"/>
</dbReference>
<keyword evidence="2" id="KW-1017">Isopeptide bond</keyword>
<dbReference type="GO" id="GO:0006508">
    <property type="term" value="P:proteolysis"/>
    <property type="evidence" value="ECO:0007669"/>
    <property type="project" value="InterPro"/>
</dbReference>
<proteinExistence type="inferred from homology"/>
<dbReference type="InterPro" id="IPR029030">
    <property type="entry name" value="Caspase-like_dom_sf"/>
</dbReference>
<organism evidence="9 10">
    <name type="scientific">Crassostrea virginica</name>
    <name type="common">Eastern oyster</name>
    <dbReference type="NCBI Taxonomy" id="6565"/>
    <lineage>
        <taxon>Eukaryota</taxon>
        <taxon>Metazoa</taxon>
        <taxon>Spiralia</taxon>
        <taxon>Lophotrochozoa</taxon>
        <taxon>Mollusca</taxon>
        <taxon>Bivalvia</taxon>
        <taxon>Autobranchia</taxon>
        <taxon>Pteriomorphia</taxon>
        <taxon>Ostreida</taxon>
        <taxon>Ostreoidea</taxon>
        <taxon>Ostreidae</taxon>
        <taxon>Crassostrea</taxon>
    </lineage>
</organism>
<dbReference type="PANTHER" id="PTHR22576">
    <property type="entry name" value="MUCOSA ASSOCIATED LYMPHOID TISSUE LYMPHOMA TRANSLOCATION PROTEIN 1/PARACASPASE"/>
    <property type="match status" value="1"/>
</dbReference>
<dbReference type="InterPro" id="IPR031964">
    <property type="entry name" value="CARD_dom"/>
</dbReference>
<dbReference type="PANTHER" id="PTHR22576:SF37">
    <property type="entry name" value="MUCOSA-ASSOCIATED LYMPHOID TISSUE LYMPHOMA TRANSLOCATION PROTEIN 1"/>
    <property type="match status" value="1"/>
</dbReference>
<keyword evidence="5" id="KW-0832">Ubl conjugation</keyword>
<dbReference type="OrthoDB" id="412369at2759"/>
<dbReference type="InterPro" id="IPR033540">
    <property type="entry name" value="MALT1_IG-like_dom_sf"/>
</dbReference>
<gene>
    <name evidence="10" type="primary">LOC111115326</name>
</gene>
<dbReference type="InterPro" id="IPR011600">
    <property type="entry name" value="Pept_C14_caspase"/>
</dbReference>
<dbReference type="SMART" id="SM00115">
    <property type="entry name" value="CASc"/>
    <property type="match status" value="1"/>
</dbReference>
<name>A0A8B8C228_CRAVI</name>
<evidence type="ECO:0000313" key="10">
    <source>
        <dbReference type="RefSeq" id="XP_022309717.1"/>
    </source>
</evidence>
<dbReference type="PROSITE" id="PS50208">
    <property type="entry name" value="CASPASE_P20"/>
    <property type="match status" value="1"/>
</dbReference>
<keyword evidence="3" id="KW-0597">Phosphoprotein</keyword>
<dbReference type="Gene3D" id="1.10.533.10">
    <property type="entry name" value="Death Domain, Fas"/>
    <property type="match status" value="1"/>
</dbReference>
<dbReference type="PROSITE" id="PS50835">
    <property type="entry name" value="IG_LIKE"/>
    <property type="match status" value="1"/>
</dbReference>
<evidence type="ECO:0000256" key="3">
    <source>
        <dbReference type="ARBA" id="ARBA00022553"/>
    </source>
</evidence>
<keyword evidence="6" id="KW-0391">Immunity</keyword>
<comment type="similarity">
    <text evidence="1">Belongs to the peptidase C14A family.</text>
</comment>
<evidence type="ECO:0000256" key="5">
    <source>
        <dbReference type="ARBA" id="ARBA00022843"/>
    </source>
</evidence>
<evidence type="ECO:0000259" key="7">
    <source>
        <dbReference type="PROSITE" id="PS50208"/>
    </source>
</evidence>
<evidence type="ECO:0000256" key="6">
    <source>
        <dbReference type="ARBA" id="ARBA00022859"/>
    </source>
</evidence>
<dbReference type="RefSeq" id="XP_022309717.1">
    <property type="nucleotide sequence ID" value="XM_022454009.1"/>
</dbReference>
<dbReference type="Gene3D" id="2.60.40.3360">
    <property type="match status" value="1"/>
</dbReference>
<dbReference type="Pfam" id="PF16739">
    <property type="entry name" value="CARD_2"/>
    <property type="match status" value="1"/>
</dbReference>
<dbReference type="Proteomes" id="UP000694844">
    <property type="component" value="Chromosome 9"/>
</dbReference>
<dbReference type="Gene3D" id="3.40.50.1460">
    <property type="match status" value="1"/>
</dbReference>
<dbReference type="SUPFAM" id="SSF48726">
    <property type="entry name" value="Immunoglobulin"/>
    <property type="match status" value="1"/>
</dbReference>
<evidence type="ECO:0000256" key="4">
    <source>
        <dbReference type="ARBA" id="ARBA00022588"/>
    </source>
</evidence>
<dbReference type="Pfam" id="PF00656">
    <property type="entry name" value="Peptidase_C14"/>
    <property type="match status" value="1"/>
</dbReference>
<evidence type="ECO:0000256" key="2">
    <source>
        <dbReference type="ARBA" id="ARBA00022499"/>
    </source>
</evidence>
<dbReference type="InterPro" id="IPR001309">
    <property type="entry name" value="Pept_C14_p20"/>
</dbReference>
<dbReference type="AlphaFoldDB" id="A0A8B8C228"/>
<dbReference type="InterPro" id="IPR015917">
    <property type="entry name" value="Pept_C14A"/>
</dbReference>
<dbReference type="KEGG" id="cvn:111115326"/>
<dbReference type="Gene3D" id="2.60.40.10">
    <property type="entry name" value="Immunoglobulins"/>
    <property type="match status" value="1"/>
</dbReference>
<dbReference type="GO" id="GO:0045087">
    <property type="term" value="P:innate immune response"/>
    <property type="evidence" value="ECO:0007669"/>
    <property type="project" value="UniProtKB-KW"/>
</dbReference>
<evidence type="ECO:0000256" key="1">
    <source>
        <dbReference type="ARBA" id="ARBA00010134"/>
    </source>
</evidence>
<dbReference type="InterPro" id="IPR052039">
    <property type="entry name" value="Caspase-related_regulators"/>
</dbReference>
<keyword evidence="9" id="KW-1185">Reference proteome</keyword>
<dbReference type="InterPro" id="IPR007110">
    <property type="entry name" value="Ig-like_dom"/>
</dbReference>
<dbReference type="Pfam" id="PF13927">
    <property type="entry name" value="Ig_3"/>
    <property type="match status" value="1"/>
</dbReference>
<keyword evidence="4" id="KW-0399">Innate immunity</keyword>
<protein>
    <submittedName>
        <fullName evidence="10">Mucosa-associated lymphoid tissue lymphoma translocation protein 1-like</fullName>
    </submittedName>
</protein>
<sequence length="615" mass="70404">MDKENIEAEKKTGGNICATNVLLDRVWRHQQNWYKDFLEVLLDQKYTDIVKEIDPEFHEKWHGQSVENRTDRIINIPIQNCNSNRAFQNSSTKLRHKVTEDTNYCNDTPEIEIVKHPTSCTVRYDQSCTFTCEARCRDLQLHYQWYKDGRKLRGANKSELTMSRIQDKEKQGNYMCMVSVPNRDINCLTNIASLNITTNTYKPCAFSPTDKFALLIGNYNYPNGLKFKTPETDVLTLARLFKKLQFKVIALLNLSKIEMLSIVDYFSELLDKGMYVVFYFCGLGFEENGCCYFVPTETIPGYTSHDCVSAELILNRLQVPDPDLIVMIIDVSRKKKESFKSVESGTIVGIPHTGNTVFCYATSPGTFVYEDGGNGILVKHLQKFILQEKSVLDIFIQVQESIGEKPADRKLQIPEIRSRLFQPKRSLADKISSDKGKKSSQSHLFWLQFQKKHHKIVIQIPELIMQLEVDFQSDFSNVLEAITTVKIPGITVDAFAFISKVSKEVLLKETEPTKISNNPTISKSTIQGIQRLTEDLIIEVTVKYTLKSTVQDASPKIKVVTCNLGLPLVAPWKLWKLNENSLWGPIKNSLCHSVETDTTEQEDFNPPENDECFMY</sequence>
<evidence type="ECO:0000259" key="8">
    <source>
        <dbReference type="PROSITE" id="PS50835"/>
    </source>
</evidence>
<dbReference type="GeneID" id="111115326"/>
<reference evidence="10" key="1">
    <citation type="submission" date="2025-08" db="UniProtKB">
        <authorList>
            <consortium name="RefSeq"/>
        </authorList>
    </citation>
    <scope>IDENTIFICATION</scope>
    <source>
        <tissue evidence="10">Whole sample</tissue>
    </source>
</reference>
<accession>A0A8B8C228</accession>
<feature type="domain" description="Ig-like" evidence="8">
    <location>
        <begin position="109"/>
        <end position="186"/>
    </location>
</feature>
<feature type="domain" description="Caspase family p20" evidence="7">
    <location>
        <begin position="209"/>
        <end position="287"/>
    </location>
</feature>
<dbReference type="InterPro" id="IPR036179">
    <property type="entry name" value="Ig-like_dom_sf"/>
</dbReference>
<dbReference type="InterPro" id="IPR011029">
    <property type="entry name" value="DEATH-like_dom_sf"/>
</dbReference>
<evidence type="ECO:0000313" key="9">
    <source>
        <dbReference type="Proteomes" id="UP000694844"/>
    </source>
</evidence>
<dbReference type="GO" id="GO:0004197">
    <property type="term" value="F:cysteine-type endopeptidase activity"/>
    <property type="evidence" value="ECO:0007669"/>
    <property type="project" value="InterPro"/>
</dbReference>